<dbReference type="EMBL" id="KQ414632">
    <property type="protein sequence ID" value="KOC67189.1"/>
    <property type="molecule type" value="Genomic_DNA"/>
</dbReference>
<name>A0A0L7R8M1_9HYME</name>
<dbReference type="Proteomes" id="UP000053825">
    <property type="component" value="Unassembled WGS sequence"/>
</dbReference>
<dbReference type="PANTHER" id="PTHR15665:SF1">
    <property type="entry name" value="PROTEIN ASTEROID HOMOLOG 1"/>
    <property type="match status" value="1"/>
</dbReference>
<keyword evidence="4" id="KW-1185">Reference proteome</keyword>
<protein>
    <submittedName>
        <fullName evidence="3">Protein asteroid</fullName>
    </submittedName>
</protein>
<evidence type="ECO:0000313" key="3">
    <source>
        <dbReference type="EMBL" id="KOC67189.1"/>
    </source>
</evidence>
<dbReference type="SUPFAM" id="SSF88723">
    <property type="entry name" value="PIN domain-like"/>
    <property type="match status" value="1"/>
</dbReference>
<evidence type="ECO:0000313" key="4">
    <source>
        <dbReference type="Proteomes" id="UP000053825"/>
    </source>
</evidence>
<dbReference type="STRING" id="597456.A0A0L7R8M1"/>
<dbReference type="InterPro" id="IPR026832">
    <property type="entry name" value="Asteroid"/>
</dbReference>
<gene>
    <name evidence="3" type="ORF">WH47_11846</name>
</gene>
<dbReference type="Gene3D" id="3.40.50.1010">
    <property type="entry name" value="5'-nuclease"/>
    <property type="match status" value="1"/>
</dbReference>
<sequence>MGIPGLTSYINNRSDRYLEYYELCDSYLVIDGNSIACLLHNLHAKCNCAFGGDYDNVAQCVSDFFDDLLKCNVTPLVLMDGGIENKKLKTIINRTKEKIRIASCFCPLSQQKMSFFPLFLMEVFKDVMVEKNIRYVQCLFEADSDIAAVARILNCPVLSYDSDFYIYGTLYIPFNTLDNYITKSSTGKGYVKRCKIYRVEHLLSSFKGFNQSMLPLVAILLGNDYVKRGTFRNFFRHLKLKGASRKRHNLRQRRIEATFTWLSNYTLDKAIIGILSRLAKPIRQRMLDLIETNINGYTNVSAEVLVPLGLPKDYVARVNTHHLNRIFKFDGDINTLTYIEETHGEEDNETSEEEGEEGEEDETEIINTLDDSESMFENAAVSNLPVWFVNDFFMAKYPGYFIDLILRCLYICPIQVEDYCYPSSIVISLKIISVIFGILKSGINDRVHYLKYMIRGQNKKIICRELEGMETIFSYKLPSLFNLKEVPLIIRREILDNTLGIANMNWINDLPPEWMLYVGCIKYWIEQSEPPISYKYYIYSIFVCMLFSKIDLKIRRHRNMYNFQNKYGKIIQGIEIRRKATNYKPQYVINGTITEACNALDRDDCLLAAPFFISHFEMDKKLYTNPKKYNRSIVHAFAEFQSCLRYSMNLNALLGYPYPQTKVANLFNGTLLYNLSNNFKIRYDIEGYINIIFRQSPSLLRLFHTILLKGRTMFSLLLQNETNHCRKQKVRSKNSKFNKHSAESDAEYFSAEENLHEPIFYDANNPFSLLT</sequence>
<dbReference type="AlphaFoldDB" id="A0A0L7R8M1"/>
<dbReference type="CDD" id="cd18676">
    <property type="entry name" value="PIN_asteroid-like"/>
    <property type="match status" value="1"/>
</dbReference>
<feature type="region of interest" description="Disordered" evidence="2">
    <location>
        <begin position="341"/>
        <end position="361"/>
    </location>
</feature>
<dbReference type="InterPro" id="IPR029060">
    <property type="entry name" value="PIN-like_dom_sf"/>
</dbReference>
<evidence type="ECO:0000256" key="2">
    <source>
        <dbReference type="SAM" id="MobiDB-lite"/>
    </source>
</evidence>
<proteinExistence type="inferred from homology"/>
<comment type="similarity">
    <text evidence="1">Belongs to the asteroid family.</text>
</comment>
<dbReference type="PANTHER" id="PTHR15665">
    <property type="entry name" value="ASTEROID PROTEIN"/>
    <property type="match status" value="1"/>
</dbReference>
<reference evidence="3 4" key="1">
    <citation type="submission" date="2015-07" db="EMBL/GenBank/DDBJ databases">
        <title>The genome of Habropoda laboriosa.</title>
        <authorList>
            <person name="Pan H."/>
            <person name="Kapheim K."/>
        </authorList>
    </citation>
    <scope>NUCLEOTIDE SEQUENCE [LARGE SCALE GENOMIC DNA]</scope>
    <source>
        <strain evidence="3">0110345459</strain>
    </source>
</reference>
<organism evidence="3 4">
    <name type="scientific">Habropoda laboriosa</name>
    <dbReference type="NCBI Taxonomy" id="597456"/>
    <lineage>
        <taxon>Eukaryota</taxon>
        <taxon>Metazoa</taxon>
        <taxon>Ecdysozoa</taxon>
        <taxon>Arthropoda</taxon>
        <taxon>Hexapoda</taxon>
        <taxon>Insecta</taxon>
        <taxon>Pterygota</taxon>
        <taxon>Neoptera</taxon>
        <taxon>Endopterygota</taxon>
        <taxon>Hymenoptera</taxon>
        <taxon>Apocrita</taxon>
        <taxon>Aculeata</taxon>
        <taxon>Apoidea</taxon>
        <taxon>Anthophila</taxon>
        <taxon>Apidae</taxon>
        <taxon>Habropoda</taxon>
    </lineage>
</organism>
<accession>A0A0L7R8M1</accession>
<dbReference type="OrthoDB" id="25987at2759"/>
<feature type="compositionally biased region" description="Acidic residues" evidence="2">
    <location>
        <begin position="343"/>
        <end position="361"/>
    </location>
</feature>
<evidence type="ECO:0000256" key="1">
    <source>
        <dbReference type="ARBA" id="ARBA00007398"/>
    </source>
</evidence>